<feature type="transmembrane region" description="Helical" evidence="5">
    <location>
        <begin position="233"/>
        <end position="251"/>
    </location>
</feature>
<keyword evidence="4 5" id="KW-0472">Membrane</keyword>
<name>A0A147K4M5_9BACI</name>
<dbReference type="STRING" id="1150625.Q75_15405"/>
<organism evidence="7 8">
    <name type="scientific">Bacillus coahuilensis p1.1.43</name>
    <dbReference type="NCBI Taxonomy" id="1150625"/>
    <lineage>
        <taxon>Bacteria</taxon>
        <taxon>Bacillati</taxon>
        <taxon>Bacillota</taxon>
        <taxon>Bacilli</taxon>
        <taxon>Bacillales</taxon>
        <taxon>Bacillaceae</taxon>
        <taxon>Bacillus</taxon>
    </lineage>
</organism>
<evidence type="ECO:0000256" key="1">
    <source>
        <dbReference type="ARBA" id="ARBA00004141"/>
    </source>
</evidence>
<dbReference type="GO" id="GO:0016020">
    <property type="term" value="C:membrane"/>
    <property type="evidence" value="ECO:0007669"/>
    <property type="project" value="UniProtKB-SubCell"/>
</dbReference>
<feature type="transmembrane region" description="Helical" evidence="5">
    <location>
        <begin position="105"/>
        <end position="122"/>
    </location>
</feature>
<feature type="transmembrane region" description="Helical" evidence="5">
    <location>
        <begin position="374"/>
        <end position="396"/>
    </location>
</feature>
<dbReference type="PATRIC" id="fig|1150625.3.peg.3215"/>
<feature type="transmembrane region" description="Helical" evidence="5">
    <location>
        <begin position="70"/>
        <end position="93"/>
    </location>
</feature>
<comment type="caution">
    <text evidence="7">The sequence shown here is derived from an EMBL/GenBank/DDBJ whole genome shotgun (WGS) entry which is preliminary data.</text>
</comment>
<protein>
    <recommendedName>
        <fullName evidence="6">O-antigen ligase-related domain-containing protein</fullName>
    </recommendedName>
</protein>
<evidence type="ECO:0000256" key="5">
    <source>
        <dbReference type="SAM" id="Phobius"/>
    </source>
</evidence>
<gene>
    <name evidence="7" type="ORF">Q75_15405</name>
</gene>
<reference evidence="7 8" key="1">
    <citation type="journal article" date="2016" name="Front. Microbiol.">
        <title>Microevolution Analysis of Bacillus coahuilensis Unveils Differences in Phosphorus Acquisition Strategies and Their Regulation.</title>
        <authorList>
            <person name="Gomez-Lunar Z."/>
            <person name="Hernandez-Gonzalez I."/>
            <person name="Rodriguez-Torres M.D."/>
            <person name="Souza V."/>
            <person name="Olmedo-Alvarez G."/>
        </authorList>
    </citation>
    <scope>NUCLEOTIDE SEQUENCE [LARGE SCALE GENOMIC DNA]</scope>
    <source>
        <strain evidence="8">p1.1.43</strain>
    </source>
</reference>
<dbReference type="Proteomes" id="UP000074108">
    <property type="component" value="Unassembled WGS sequence"/>
</dbReference>
<keyword evidence="2 5" id="KW-0812">Transmembrane</keyword>
<feature type="transmembrane region" description="Helical" evidence="5">
    <location>
        <begin position="408"/>
        <end position="427"/>
    </location>
</feature>
<feature type="transmembrane region" description="Helical" evidence="5">
    <location>
        <begin position="433"/>
        <end position="450"/>
    </location>
</feature>
<comment type="subcellular location">
    <subcellularLocation>
        <location evidence="1">Membrane</location>
        <topology evidence="1">Multi-pass membrane protein</topology>
    </subcellularLocation>
</comment>
<evidence type="ECO:0000256" key="2">
    <source>
        <dbReference type="ARBA" id="ARBA00022692"/>
    </source>
</evidence>
<feature type="domain" description="O-antigen ligase-related" evidence="6">
    <location>
        <begin position="217"/>
        <end position="385"/>
    </location>
</feature>
<dbReference type="RefSeq" id="WP_010175092.1">
    <property type="nucleotide sequence ID" value="NZ_LDYG01000051.1"/>
</dbReference>
<evidence type="ECO:0000313" key="7">
    <source>
        <dbReference type="EMBL" id="KUP04386.1"/>
    </source>
</evidence>
<evidence type="ECO:0000256" key="3">
    <source>
        <dbReference type="ARBA" id="ARBA00022989"/>
    </source>
</evidence>
<feature type="transmembrane region" description="Helical" evidence="5">
    <location>
        <begin position="187"/>
        <end position="205"/>
    </location>
</feature>
<sequence length="463" mass="53011">MNKINSFLIEKNHLFLLFFIVLLIFKPSPGYLIGSWVGQGIILGIIFLTTCYSIWLLSQNKKTLSYKKDPVTIFTGLTAFSIIISVIFGSIFFPVYTSLTDMIELYRIFLYFSFYVIAKETLNLEWTGIVKTGIIIIFIIEIFGVLQFYNIGNINYNIGLLYTTSDKLLMMITHQQRIGSTFLNPNIYGSFIVIAISFLLSLLAYNYRVKSIILYPLLLLTIVSVFFTTSRTAVITIFGLIVYWIIVSLLSRVDKLSSILRKSATVIGLFIIAAIILIPNINYLNYAYNQISTNLNIDLSFLQNDNQMDENDESDDRNFRDSITDSVESVSSYKSRQYYWDLNWNQFLAAPVFGSGPMKSEFVRFADNSYLYTLARYGVFGLIVVAGFYLYLYLSTAWSIKKNVQSPIGSKVMTMTLHLSVMGYFVMALVAEVWYNIQTIAILYIIVGLLRNKHLQQSKETKN</sequence>
<feature type="transmembrane region" description="Helical" evidence="5">
    <location>
        <begin position="134"/>
        <end position="152"/>
    </location>
</feature>
<dbReference type="EMBL" id="LDYG01000051">
    <property type="protein sequence ID" value="KUP04386.1"/>
    <property type="molecule type" value="Genomic_DNA"/>
</dbReference>
<keyword evidence="3 5" id="KW-1133">Transmembrane helix</keyword>
<accession>A0A147K4M5</accession>
<dbReference type="PANTHER" id="PTHR37422:SF13">
    <property type="entry name" value="LIPOPOLYSACCHARIDE BIOSYNTHESIS PROTEIN PA4999-RELATED"/>
    <property type="match status" value="1"/>
</dbReference>
<dbReference type="OrthoDB" id="2778692at2"/>
<dbReference type="InterPro" id="IPR051533">
    <property type="entry name" value="WaaL-like"/>
</dbReference>
<evidence type="ECO:0000256" key="4">
    <source>
        <dbReference type="ARBA" id="ARBA00023136"/>
    </source>
</evidence>
<feature type="transmembrane region" description="Helical" evidence="5">
    <location>
        <begin position="263"/>
        <end position="281"/>
    </location>
</feature>
<feature type="transmembrane region" description="Helical" evidence="5">
    <location>
        <begin position="212"/>
        <end position="227"/>
    </location>
</feature>
<evidence type="ECO:0000313" key="8">
    <source>
        <dbReference type="Proteomes" id="UP000074108"/>
    </source>
</evidence>
<dbReference type="AlphaFoldDB" id="A0A147K4M5"/>
<dbReference type="PANTHER" id="PTHR37422">
    <property type="entry name" value="TEICHURONIC ACID BIOSYNTHESIS PROTEIN TUAE"/>
    <property type="match status" value="1"/>
</dbReference>
<keyword evidence="8" id="KW-1185">Reference proteome</keyword>
<dbReference type="InterPro" id="IPR007016">
    <property type="entry name" value="O-antigen_ligase-rel_domated"/>
</dbReference>
<feature type="transmembrane region" description="Helical" evidence="5">
    <location>
        <begin position="40"/>
        <end position="58"/>
    </location>
</feature>
<evidence type="ECO:0000259" key="6">
    <source>
        <dbReference type="Pfam" id="PF04932"/>
    </source>
</evidence>
<proteinExistence type="predicted"/>
<dbReference type="Pfam" id="PF04932">
    <property type="entry name" value="Wzy_C"/>
    <property type="match status" value="1"/>
</dbReference>